<accession>A0A2T5JZ24</accession>
<evidence type="ECO:0000313" key="1">
    <source>
        <dbReference type="EMBL" id="PTR15400.1"/>
    </source>
</evidence>
<evidence type="ECO:0000313" key="2">
    <source>
        <dbReference type="Proteomes" id="UP000244060"/>
    </source>
</evidence>
<dbReference type="OrthoDB" id="361944at2"/>
<protein>
    <submittedName>
        <fullName evidence="1">Uncharacterized protein</fullName>
    </submittedName>
</protein>
<gene>
    <name evidence="1" type="ORF">C8J28_114121</name>
</gene>
<comment type="caution">
    <text evidence="1">The sequence shown here is derived from an EMBL/GenBank/DDBJ whole genome shotgun (WGS) entry which is preliminary data.</text>
</comment>
<dbReference type="EMBL" id="QAOT01000014">
    <property type="protein sequence ID" value="PTR15400.1"/>
    <property type="molecule type" value="Genomic_DNA"/>
</dbReference>
<dbReference type="AlphaFoldDB" id="A0A2T5JZ24"/>
<keyword evidence="2" id="KW-1185">Reference proteome</keyword>
<name>A0A2T5JZ24_9RHOB</name>
<organism evidence="1 2">
    <name type="scientific">Cereibacter azotoformans</name>
    <dbReference type="NCBI Taxonomy" id="43057"/>
    <lineage>
        <taxon>Bacteria</taxon>
        <taxon>Pseudomonadati</taxon>
        <taxon>Pseudomonadota</taxon>
        <taxon>Alphaproteobacteria</taxon>
        <taxon>Rhodobacterales</taxon>
        <taxon>Paracoccaceae</taxon>
        <taxon>Cereibacter</taxon>
    </lineage>
</organism>
<sequence>MAKVTPYIGDDDEVRELDDHFFANARRGRPPKPSEQKKVRMNLMIDPELASRLDGMPNKSAFVNEALRKALAP</sequence>
<dbReference type="Proteomes" id="UP000244060">
    <property type="component" value="Unassembled WGS sequence"/>
</dbReference>
<reference evidence="1 2" key="1">
    <citation type="submission" date="2018-04" db="EMBL/GenBank/DDBJ databases">
        <title>Genomic Encyclopedia of Type Strains, Phase III (KMG-III): the genomes of soil and plant-associated and newly described type strains.</title>
        <authorList>
            <person name="Whitman W."/>
        </authorList>
    </citation>
    <scope>NUCLEOTIDE SEQUENCE [LARGE SCALE GENOMIC DNA]</scope>
    <source>
        <strain evidence="1 2">KA25</strain>
    </source>
</reference>
<proteinExistence type="predicted"/>
<dbReference type="RefSeq" id="WP_108221511.1">
    <property type="nucleotide sequence ID" value="NZ_CP089965.1"/>
</dbReference>